<evidence type="ECO:0000313" key="2">
    <source>
        <dbReference type="EMBL" id="NYI87513.1"/>
    </source>
</evidence>
<organism evidence="2 3">
    <name type="scientific">Amycolatopsis endophytica</name>
    <dbReference type="NCBI Taxonomy" id="860233"/>
    <lineage>
        <taxon>Bacteria</taxon>
        <taxon>Bacillati</taxon>
        <taxon>Actinomycetota</taxon>
        <taxon>Actinomycetes</taxon>
        <taxon>Pseudonocardiales</taxon>
        <taxon>Pseudonocardiaceae</taxon>
        <taxon>Amycolatopsis</taxon>
    </lineage>
</organism>
<accession>A0A853AXN4</accession>
<evidence type="ECO:0000259" key="1">
    <source>
        <dbReference type="Pfam" id="PF13274"/>
    </source>
</evidence>
<dbReference type="Proteomes" id="UP000549616">
    <property type="component" value="Unassembled WGS sequence"/>
</dbReference>
<dbReference type="Gene3D" id="1.10.8.1050">
    <property type="entry name" value="Antitoxin VbhA-like"/>
    <property type="match status" value="1"/>
</dbReference>
<sequence length="196" mass="22253">MAEVNDVAAALLSQTGQITTMKLQKLVYYAQAWHLVFHSEPLFADTIEAWPQGPVTRSLYEKHRRRRAVNEWPDGDPDHLSSGERETVDWVLSKYSHFSAEALSKMTHMERPWRIARGLLADDEKSSEPIRLENMQHFYSRQRSDPDIAVSQAAASAAMEGIELDDDWQSRLRSVASGTLSAEDAIAEELRRASQQ</sequence>
<dbReference type="InterPro" id="IPR043038">
    <property type="entry name" value="VbhA_sf"/>
</dbReference>
<gene>
    <name evidence="2" type="ORF">HNR02_000836</name>
</gene>
<dbReference type="Pfam" id="PF13274">
    <property type="entry name" value="SocA_Panacea"/>
    <property type="match status" value="1"/>
</dbReference>
<dbReference type="EMBL" id="JACCFK010000001">
    <property type="protein sequence ID" value="NYI87513.1"/>
    <property type="molecule type" value="Genomic_DNA"/>
</dbReference>
<protein>
    <submittedName>
        <fullName evidence="2">Putative phage-associated protein</fullName>
    </submittedName>
</protein>
<feature type="domain" description="Antitoxin SocA-like Panacea" evidence="1">
    <location>
        <begin position="23"/>
        <end position="113"/>
    </location>
</feature>
<comment type="caution">
    <text evidence="2">The sequence shown here is derived from an EMBL/GenBank/DDBJ whole genome shotgun (WGS) entry which is preliminary data.</text>
</comment>
<keyword evidence="3" id="KW-1185">Reference proteome</keyword>
<reference evidence="2 3" key="1">
    <citation type="submission" date="2020-07" db="EMBL/GenBank/DDBJ databases">
        <title>Sequencing the genomes of 1000 actinobacteria strains.</title>
        <authorList>
            <person name="Klenk H.-P."/>
        </authorList>
    </citation>
    <scope>NUCLEOTIDE SEQUENCE [LARGE SCALE GENOMIC DNA]</scope>
    <source>
        <strain evidence="2 3">DSM 104006</strain>
    </source>
</reference>
<evidence type="ECO:0000313" key="3">
    <source>
        <dbReference type="Proteomes" id="UP000549616"/>
    </source>
</evidence>
<dbReference type="AlphaFoldDB" id="A0A853AXN4"/>
<name>A0A853AXN4_9PSEU</name>
<dbReference type="InterPro" id="IPR025272">
    <property type="entry name" value="SocA_Panacea"/>
</dbReference>
<proteinExistence type="predicted"/>
<dbReference type="RefSeq" id="WP_179771901.1">
    <property type="nucleotide sequence ID" value="NZ_JACCFK010000001.1"/>
</dbReference>